<reference evidence="2" key="1">
    <citation type="submission" date="2022-11" db="UniProtKB">
        <authorList>
            <consortium name="WormBaseParasite"/>
        </authorList>
    </citation>
    <scope>IDENTIFICATION</scope>
</reference>
<dbReference type="Proteomes" id="UP000887576">
    <property type="component" value="Unplaced"/>
</dbReference>
<evidence type="ECO:0000313" key="2">
    <source>
        <dbReference type="WBParaSite" id="JU765_v2.g14807.t1"/>
    </source>
</evidence>
<evidence type="ECO:0000313" key="1">
    <source>
        <dbReference type="Proteomes" id="UP000887576"/>
    </source>
</evidence>
<dbReference type="WBParaSite" id="JU765_v2.g14807.t1">
    <property type="protein sequence ID" value="JU765_v2.g14807.t1"/>
    <property type="gene ID" value="JU765_v2.g14807"/>
</dbReference>
<organism evidence="1 2">
    <name type="scientific">Panagrolaimus sp. JU765</name>
    <dbReference type="NCBI Taxonomy" id="591449"/>
    <lineage>
        <taxon>Eukaryota</taxon>
        <taxon>Metazoa</taxon>
        <taxon>Ecdysozoa</taxon>
        <taxon>Nematoda</taxon>
        <taxon>Chromadorea</taxon>
        <taxon>Rhabditida</taxon>
        <taxon>Tylenchina</taxon>
        <taxon>Panagrolaimomorpha</taxon>
        <taxon>Panagrolaimoidea</taxon>
        <taxon>Panagrolaimidae</taxon>
        <taxon>Panagrolaimus</taxon>
    </lineage>
</organism>
<sequence>MKKIIELVQKFGHRKVIEQPCIYKGERNCPIPFPTKNVYDEFLKLDHFTDVFKNQLLRRYVNPKMKPQLCVKLINDEGISIHHDDLTGVDTMYKRTINVPINETGYGDAEYAAFMDLFILPIIADYDPELILVSCGFDASFGDREGEMQITPAGYGYMIGSLASLFIPLVLLLEGGYFLEAIPEDAFYTVQALIERKPPALPLGFPSLDSISLTFLDALIERKPPALPLGFPSLDSISLTFLDSLFSIILRNKGRFPTMKKIIELVQKFGHRKVIEQPCIYKGERNCPIPFPTKNVYDEFLKLDHFTDVFKNQLLRQYVNPKMKPQLCVKIINDEGISIHHDDLTLVIVYLTQNNSSRTDEISFFFHCIYLPLTWKYDLDWDTVKLLLKNVKGKEYGSVAVLESDSLVGSILNGSQIQEPLIANGI</sequence>
<protein>
    <submittedName>
        <fullName evidence="2">Histone deacetylase domain-containing protein</fullName>
    </submittedName>
</protein>
<proteinExistence type="predicted"/>
<name>A0AC34QBA9_9BILA</name>
<accession>A0AC34QBA9</accession>